<accession>A0A6I1HXX6</accession>
<gene>
    <name evidence="2" type="ORF">GCN75_24835</name>
</gene>
<keyword evidence="1" id="KW-0472">Membrane</keyword>
<evidence type="ECO:0000313" key="3">
    <source>
        <dbReference type="Proteomes" id="UP000468717"/>
    </source>
</evidence>
<dbReference type="AlphaFoldDB" id="A0A6I1HXX6"/>
<dbReference type="RefSeq" id="WP_152284767.1">
    <property type="nucleotide sequence ID" value="NZ_WFLI01000042.1"/>
</dbReference>
<comment type="caution">
    <text evidence="2">The sequence shown here is derived from an EMBL/GenBank/DDBJ whole genome shotgun (WGS) entry which is preliminary data.</text>
</comment>
<keyword evidence="1" id="KW-0812">Transmembrane</keyword>
<feature type="transmembrane region" description="Helical" evidence="1">
    <location>
        <begin position="86"/>
        <end position="107"/>
    </location>
</feature>
<reference evidence="2 3" key="1">
    <citation type="submission" date="2019-10" db="EMBL/GenBank/DDBJ databases">
        <title>Three novel species isolated from a subtropical stream in China.</title>
        <authorList>
            <person name="Lu H."/>
        </authorList>
    </citation>
    <scope>NUCLEOTIDE SEQUENCE [LARGE SCALE GENOMIC DNA]</scope>
    <source>
        <strain evidence="2 3">FT13W</strain>
    </source>
</reference>
<organism evidence="2 3">
    <name type="scientific">Janthinobacterium violaceinigrum</name>
    <dbReference type="NCBI Taxonomy" id="2654252"/>
    <lineage>
        <taxon>Bacteria</taxon>
        <taxon>Pseudomonadati</taxon>
        <taxon>Pseudomonadota</taxon>
        <taxon>Betaproteobacteria</taxon>
        <taxon>Burkholderiales</taxon>
        <taxon>Oxalobacteraceae</taxon>
        <taxon>Janthinobacterium</taxon>
    </lineage>
</organism>
<name>A0A6I1HXX6_9BURK</name>
<keyword evidence="3" id="KW-1185">Reference proteome</keyword>
<feature type="transmembrane region" description="Helical" evidence="1">
    <location>
        <begin position="56"/>
        <end position="80"/>
    </location>
</feature>
<protein>
    <submittedName>
        <fullName evidence="2">Uncharacterized protein</fullName>
    </submittedName>
</protein>
<keyword evidence="1" id="KW-1133">Transmembrane helix</keyword>
<dbReference type="EMBL" id="WFLI01000042">
    <property type="protein sequence ID" value="KAB8060477.1"/>
    <property type="molecule type" value="Genomic_DNA"/>
</dbReference>
<feature type="transmembrane region" description="Helical" evidence="1">
    <location>
        <begin position="128"/>
        <end position="145"/>
    </location>
</feature>
<feature type="transmembrane region" description="Helical" evidence="1">
    <location>
        <begin position="12"/>
        <end position="35"/>
    </location>
</feature>
<evidence type="ECO:0000313" key="2">
    <source>
        <dbReference type="EMBL" id="KAB8060477.1"/>
    </source>
</evidence>
<evidence type="ECO:0000256" key="1">
    <source>
        <dbReference type="SAM" id="Phobius"/>
    </source>
</evidence>
<proteinExistence type="predicted"/>
<dbReference type="Proteomes" id="UP000468717">
    <property type="component" value="Unassembled WGS sequence"/>
</dbReference>
<sequence>MEFTNIKWLPTFGWWAINILIPVASPVFFLWAFGFPRSTAPLASNNVIKSIGKGELLWAVMGMAAATCSDLIALLGVSTVAVGKDFIWIAFGLHIFLIVISVVAVGLNSLDLPAGYTPPNPHIPDKRIFVMSLAALILVSVTYSATHATLTDQEAANEKIKVEAQKKTVADKQAIIDRIEKCLANTNAKSGGKNCLKETK</sequence>